<proteinExistence type="inferred from homology"/>
<dbReference type="Pfam" id="PF25876">
    <property type="entry name" value="HH_MFP_RND"/>
    <property type="match status" value="1"/>
</dbReference>
<name>A0ABT8T7Z0_9BACT</name>
<dbReference type="PANTHER" id="PTHR30158">
    <property type="entry name" value="ACRA/E-RELATED COMPONENT OF DRUG EFFLUX TRANSPORTER"/>
    <property type="match status" value="1"/>
</dbReference>
<feature type="chain" id="PRO_5046194561" evidence="2">
    <location>
        <begin position="20"/>
        <end position="381"/>
    </location>
</feature>
<dbReference type="SUPFAM" id="SSF111369">
    <property type="entry name" value="HlyD-like secretion proteins"/>
    <property type="match status" value="1"/>
</dbReference>
<keyword evidence="7" id="KW-1185">Reference proteome</keyword>
<dbReference type="NCBIfam" id="TIGR01730">
    <property type="entry name" value="RND_mfp"/>
    <property type="match status" value="1"/>
</dbReference>
<dbReference type="Gene3D" id="2.40.30.170">
    <property type="match status" value="1"/>
</dbReference>
<reference evidence="6 7" key="1">
    <citation type="submission" date="2023-06" db="EMBL/GenBank/DDBJ databases">
        <title>Campylobacter magnum sp. nov., isolated from cecal contents of domestic pigs (Sus scrofa domesticus).</title>
        <authorList>
            <person name="Papic B."/>
            <person name="Gruntar I."/>
        </authorList>
    </citation>
    <scope>NUCLEOTIDE SEQUENCE [LARGE SCALE GENOMIC DNA]</scope>
    <source>
        <strain evidence="7">34484-21</strain>
    </source>
</reference>
<dbReference type="Gene3D" id="1.10.287.470">
    <property type="entry name" value="Helix hairpin bin"/>
    <property type="match status" value="1"/>
</dbReference>
<evidence type="ECO:0000256" key="1">
    <source>
        <dbReference type="ARBA" id="ARBA00009477"/>
    </source>
</evidence>
<evidence type="ECO:0000259" key="5">
    <source>
        <dbReference type="Pfam" id="PF25944"/>
    </source>
</evidence>
<comment type="similarity">
    <text evidence="1">Belongs to the membrane fusion protein (MFP) (TC 8.A.1) family.</text>
</comment>
<dbReference type="InterPro" id="IPR058625">
    <property type="entry name" value="MdtA-like_BSH"/>
</dbReference>
<evidence type="ECO:0000259" key="3">
    <source>
        <dbReference type="Pfam" id="PF25876"/>
    </source>
</evidence>
<feature type="signal peptide" evidence="2">
    <location>
        <begin position="1"/>
        <end position="19"/>
    </location>
</feature>
<dbReference type="EMBL" id="JAULJQ010000008">
    <property type="protein sequence ID" value="MDO2409849.1"/>
    <property type="molecule type" value="Genomic_DNA"/>
</dbReference>
<feature type="domain" description="Multidrug resistance protein MdtA-like alpha-helical hairpin" evidence="3">
    <location>
        <begin position="100"/>
        <end position="165"/>
    </location>
</feature>
<dbReference type="PROSITE" id="PS51257">
    <property type="entry name" value="PROKAR_LIPOPROTEIN"/>
    <property type="match status" value="1"/>
</dbReference>
<evidence type="ECO:0000313" key="6">
    <source>
        <dbReference type="EMBL" id="MDO2409849.1"/>
    </source>
</evidence>
<accession>A0ABT8T7Z0</accession>
<evidence type="ECO:0000259" key="4">
    <source>
        <dbReference type="Pfam" id="PF25917"/>
    </source>
</evidence>
<evidence type="ECO:0000256" key="2">
    <source>
        <dbReference type="SAM" id="SignalP"/>
    </source>
</evidence>
<dbReference type="Gene3D" id="2.40.420.20">
    <property type="match status" value="1"/>
</dbReference>
<dbReference type="Proteomes" id="UP001171111">
    <property type="component" value="Unassembled WGS sequence"/>
</dbReference>
<comment type="caution">
    <text evidence="6">The sequence shown here is derived from an EMBL/GenBank/DDBJ whole genome shotgun (WGS) entry which is preliminary data.</text>
</comment>
<evidence type="ECO:0000313" key="7">
    <source>
        <dbReference type="Proteomes" id="UP001171111"/>
    </source>
</evidence>
<keyword evidence="2" id="KW-0732">Signal</keyword>
<protein>
    <submittedName>
        <fullName evidence="6">Efflux RND transporter periplasmic adaptor subunit</fullName>
    </submittedName>
</protein>
<dbReference type="InterPro" id="IPR058626">
    <property type="entry name" value="MdtA-like_b-barrel"/>
</dbReference>
<dbReference type="InterPro" id="IPR006143">
    <property type="entry name" value="RND_pump_MFP"/>
</dbReference>
<gene>
    <name evidence="6" type="ORF">Q2362_07025</name>
</gene>
<dbReference type="Pfam" id="PF25917">
    <property type="entry name" value="BSH_RND"/>
    <property type="match status" value="1"/>
</dbReference>
<feature type="domain" description="Multidrug resistance protein MdtA-like barrel-sandwich hybrid" evidence="4">
    <location>
        <begin position="61"/>
        <end position="195"/>
    </location>
</feature>
<sequence length="381" mass="41437">MKKYLVISAIFAVFSSSFIGCSDEKQAQQMPPLPVTAMKVKMGDQPLLLSFNGQTFSDLDVMLKAKVSGSITEQLFTPGAQVKAGEQLLKIDEARYKALYDSAQGAYQAAVASEQNAGKEFKRVKVLKEKNAVSQKDYDNALAAYTAATANTKTALGNAKSAKIDWQDSMLLAPFDGVVGDNRQNVGSFAERGSELVRISKLDPIYVRFGMSDVRKLEMDNSVADGSWKRLNPTVSMVIDDIKYTGKLIFIDSVVNSGTASVEAKAVFENKDHAIKPGIYTKIEVDGFFQKNAFKIPQKVVSQDPKGSYVYTIKDGKIEKKYIKIASNVGFDYIVSSGIADGDILAMDNFKKIGPGSAVQIINDPNNPTAMPAKAENNATK</sequence>
<dbReference type="Pfam" id="PF25944">
    <property type="entry name" value="Beta-barrel_RND"/>
    <property type="match status" value="1"/>
</dbReference>
<dbReference type="Gene3D" id="2.40.50.100">
    <property type="match status" value="1"/>
</dbReference>
<dbReference type="InterPro" id="IPR058624">
    <property type="entry name" value="MdtA-like_HH"/>
</dbReference>
<dbReference type="RefSeq" id="WP_302244624.1">
    <property type="nucleotide sequence ID" value="NZ_JAULJQ010000008.1"/>
</dbReference>
<feature type="domain" description="Multidrug resistance protein MdtA-like beta-barrel" evidence="5">
    <location>
        <begin position="204"/>
        <end position="285"/>
    </location>
</feature>
<organism evidence="6 7">
    <name type="scientific">Campylobacter magnus</name>
    <dbReference type="NCBI Taxonomy" id="3026462"/>
    <lineage>
        <taxon>Bacteria</taxon>
        <taxon>Pseudomonadati</taxon>
        <taxon>Campylobacterota</taxon>
        <taxon>Epsilonproteobacteria</taxon>
        <taxon>Campylobacterales</taxon>
        <taxon>Campylobacteraceae</taxon>
        <taxon>Campylobacter</taxon>
    </lineage>
</organism>